<name>A0A433XGN8_9HYPH</name>
<evidence type="ECO:0000256" key="2">
    <source>
        <dbReference type="ARBA" id="ARBA00022723"/>
    </source>
</evidence>
<reference evidence="6 7" key="1">
    <citation type="journal article" date="2016" name="Int. J. Syst. Evol. Microbiol.">
        <title>Arsenicitalea aurantiaca gen. nov., sp. nov., a new member of the family Hyphomicrobiaceae, isolated from high-arsenic sediment.</title>
        <authorList>
            <person name="Mu Y."/>
            <person name="Zhou L."/>
            <person name="Zeng X.C."/>
            <person name="Liu L."/>
            <person name="Pan Y."/>
            <person name="Chen X."/>
            <person name="Wang J."/>
            <person name="Li S."/>
            <person name="Li W.J."/>
            <person name="Wang Y."/>
        </authorList>
    </citation>
    <scope>NUCLEOTIDE SEQUENCE [LARGE SCALE GENOMIC DNA]</scope>
    <source>
        <strain evidence="6 7">42-50</strain>
    </source>
</reference>
<feature type="domain" description="Cytochrome c" evidence="5">
    <location>
        <begin position="10"/>
        <end position="89"/>
    </location>
</feature>
<dbReference type="PROSITE" id="PS51007">
    <property type="entry name" value="CYTC"/>
    <property type="match status" value="1"/>
</dbReference>
<dbReference type="Pfam" id="PF13442">
    <property type="entry name" value="Cytochrome_CBB3"/>
    <property type="match status" value="1"/>
</dbReference>
<sequence length="92" mass="9729">MAEAEAPDEAKLELGRTVFLERAQPACGICHTLADAGTEGAIGPVLDDLRPTVEVVTRAVTQGIGPMRPYTDLSEEEIDALAHYVAHVTGAE</sequence>
<dbReference type="EMBL" id="RZNJ01000002">
    <property type="protein sequence ID" value="RUT33192.1"/>
    <property type="molecule type" value="Genomic_DNA"/>
</dbReference>
<keyword evidence="3 4" id="KW-0408">Iron</keyword>
<dbReference type="InterPro" id="IPR036909">
    <property type="entry name" value="Cyt_c-like_dom_sf"/>
</dbReference>
<comment type="caution">
    <text evidence="6">The sequence shown here is derived from an EMBL/GenBank/DDBJ whole genome shotgun (WGS) entry which is preliminary data.</text>
</comment>
<proteinExistence type="predicted"/>
<dbReference type="GO" id="GO:0020037">
    <property type="term" value="F:heme binding"/>
    <property type="evidence" value="ECO:0007669"/>
    <property type="project" value="InterPro"/>
</dbReference>
<dbReference type="AlphaFoldDB" id="A0A433XGN8"/>
<keyword evidence="1 4" id="KW-0349">Heme</keyword>
<dbReference type="InterPro" id="IPR009056">
    <property type="entry name" value="Cyt_c-like_dom"/>
</dbReference>
<keyword evidence="2 4" id="KW-0479">Metal-binding</keyword>
<evidence type="ECO:0000313" key="7">
    <source>
        <dbReference type="Proteomes" id="UP000281547"/>
    </source>
</evidence>
<dbReference type="Proteomes" id="UP000281547">
    <property type="component" value="Unassembled WGS sequence"/>
</dbReference>
<evidence type="ECO:0000256" key="3">
    <source>
        <dbReference type="ARBA" id="ARBA00023004"/>
    </source>
</evidence>
<organism evidence="6 7">
    <name type="scientific">Arsenicitalea aurantiaca</name>
    <dbReference type="NCBI Taxonomy" id="1783274"/>
    <lineage>
        <taxon>Bacteria</taxon>
        <taxon>Pseudomonadati</taxon>
        <taxon>Pseudomonadota</taxon>
        <taxon>Alphaproteobacteria</taxon>
        <taxon>Hyphomicrobiales</taxon>
        <taxon>Devosiaceae</taxon>
        <taxon>Arsenicitalea</taxon>
    </lineage>
</organism>
<evidence type="ECO:0000313" key="6">
    <source>
        <dbReference type="EMBL" id="RUT33192.1"/>
    </source>
</evidence>
<protein>
    <submittedName>
        <fullName evidence="6">Cytochrome c</fullName>
    </submittedName>
</protein>
<gene>
    <name evidence="6" type="ORF">EMQ25_06505</name>
</gene>
<dbReference type="SUPFAM" id="SSF46626">
    <property type="entry name" value="Cytochrome c"/>
    <property type="match status" value="1"/>
</dbReference>
<evidence type="ECO:0000259" key="5">
    <source>
        <dbReference type="PROSITE" id="PS51007"/>
    </source>
</evidence>
<dbReference type="OrthoDB" id="9805828at2"/>
<dbReference type="GO" id="GO:0046872">
    <property type="term" value="F:metal ion binding"/>
    <property type="evidence" value="ECO:0007669"/>
    <property type="project" value="UniProtKB-KW"/>
</dbReference>
<dbReference type="Gene3D" id="1.10.760.10">
    <property type="entry name" value="Cytochrome c-like domain"/>
    <property type="match status" value="1"/>
</dbReference>
<evidence type="ECO:0000256" key="4">
    <source>
        <dbReference type="PROSITE-ProRule" id="PRU00433"/>
    </source>
</evidence>
<keyword evidence="7" id="KW-1185">Reference proteome</keyword>
<accession>A0A433XGN8</accession>
<dbReference type="GO" id="GO:0009055">
    <property type="term" value="F:electron transfer activity"/>
    <property type="evidence" value="ECO:0007669"/>
    <property type="project" value="InterPro"/>
</dbReference>
<evidence type="ECO:0000256" key="1">
    <source>
        <dbReference type="ARBA" id="ARBA00022617"/>
    </source>
</evidence>